<evidence type="ECO:0000313" key="2">
    <source>
        <dbReference type="EMBL" id="CAA9230196.1"/>
    </source>
</evidence>
<feature type="compositionally biased region" description="Basic residues" evidence="1">
    <location>
        <begin position="168"/>
        <end position="196"/>
    </location>
</feature>
<feature type="non-terminal residue" evidence="2">
    <location>
        <position position="1"/>
    </location>
</feature>
<reference evidence="2" key="1">
    <citation type="submission" date="2020-02" db="EMBL/GenBank/DDBJ databases">
        <authorList>
            <person name="Meier V. D."/>
        </authorList>
    </citation>
    <scope>NUCLEOTIDE SEQUENCE</scope>
    <source>
        <strain evidence="2">AVDCRST_MAG83</strain>
    </source>
</reference>
<dbReference type="AlphaFoldDB" id="A0A6J4HPX8"/>
<feature type="non-terminal residue" evidence="2">
    <location>
        <position position="242"/>
    </location>
</feature>
<accession>A0A6J4HPX8</accession>
<feature type="compositionally biased region" description="Basic residues" evidence="1">
    <location>
        <begin position="112"/>
        <end position="126"/>
    </location>
</feature>
<feature type="compositionally biased region" description="Basic residues" evidence="1">
    <location>
        <begin position="52"/>
        <end position="67"/>
    </location>
</feature>
<gene>
    <name evidence="2" type="ORF">AVDCRST_MAG83-1104</name>
</gene>
<protein>
    <submittedName>
        <fullName evidence="2">Permease</fullName>
    </submittedName>
</protein>
<feature type="compositionally biased region" description="Gly residues" evidence="1">
    <location>
        <begin position="1"/>
        <end position="12"/>
    </location>
</feature>
<name>A0A6J4HPX8_9MICC</name>
<proteinExistence type="predicted"/>
<sequence length="242" mass="27607">GRGSRRLGGGPGRRILRLTAGRRRRHRAPVRRCRHRLAPSAGRPRPQEPVHGHRTQRDRRDRRRRLHPGPGFHGLVPRRGRPWRECRFPDPAAPGDRSEPPPRIDPRGQLGRLRRRPRLRVGRRRPAAGQRRRDVDDARDRDQRPGRPCGPAAAVARPGGRSAGTGPRRCRRMGRRAPASRRRRPARRPRRPRQRRGARERPAPAHLPGGTAERRGGALRRDHPGPCHRCLRLFPGHPAALL</sequence>
<feature type="compositionally biased region" description="Basic and acidic residues" evidence="1">
    <location>
        <begin position="212"/>
        <end position="224"/>
    </location>
</feature>
<feature type="region of interest" description="Disordered" evidence="1">
    <location>
        <begin position="1"/>
        <end position="224"/>
    </location>
</feature>
<feature type="compositionally biased region" description="Basic and acidic residues" evidence="1">
    <location>
        <begin position="96"/>
        <end position="106"/>
    </location>
</feature>
<feature type="compositionally biased region" description="Low complexity" evidence="1">
    <location>
        <begin position="146"/>
        <end position="160"/>
    </location>
</feature>
<organism evidence="2">
    <name type="scientific">uncultured Arthrobacter sp</name>
    <dbReference type="NCBI Taxonomy" id="114050"/>
    <lineage>
        <taxon>Bacteria</taxon>
        <taxon>Bacillati</taxon>
        <taxon>Actinomycetota</taxon>
        <taxon>Actinomycetes</taxon>
        <taxon>Micrococcales</taxon>
        <taxon>Micrococcaceae</taxon>
        <taxon>Arthrobacter</taxon>
        <taxon>environmental samples</taxon>
    </lineage>
</organism>
<evidence type="ECO:0000256" key="1">
    <source>
        <dbReference type="SAM" id="MobiDB-lite"/>
    </source>
</evidence>
<dbReference type="EMBL" id="CADCTE010000067">
    <property type="protein sequence ID" value="CAA9230196.1"/>
    <property type="molecule type" value="Genomic_DNA"/>
</dbReference>
<feature type="compositionally biased region" description="Basic residues" evidence="1">
    <location>
        <begin position="14"/>
        <end position="37"/>
    </location>
</feature>
<feature type="compositionally biased region" description="Basic and acidic residues" evidence="1">
    <location>
        <begin position="131"/>
        <end position="145"/>
    </location>
</feature>